<dbReference type="Proteomes" id="UP000663305">
    <property type="component" value="Chromosome"/>
</dbReference>
<proteinExistence type="predicted"/>
<name>A0A897NIT1_9EURY</name>
<protein>
    <submittedName>
        <fullName evidence="1">Uncharacterized protein</fullName>
    </submittedName>
</protein>
<gene>
    <name evidence="1" type="ORF">HSBGL_1820</name>
</gene>
<evidence type="ECO:0000313" key="2">
    <source>
        <dbReference type="Proteomes" id="UP000663305"/>
    </source>
</evidence>
<organism evidence="1 2">
    <name type="scientific">Halapricum desulfuricans</name>
    <dbReference type="NCBI Taxonomy" id="2841257"/>
    <lineage>
        <taxon>Archaea</taxon>
        <taxon>Methanobacteriati</taxon>
        <taxon>Methanobacteriota</taxon>
        <taxon>Stenosarchaea group</taxon>
        <taxon>Halobacteria</taxon>
        <taxon>Halobacteriales</taxon>
        <taxon>Haloarculaceae</taxon>
        <taxon>Halapricum</taxon>
    </lineage>
</organism>
<dbReference type="EMBL" id="CP064789">
    <property type="protein sequence ID" value="QSG12231.1"/>
    <property type="molecule type" value="Genomic_DNA"/>
</dbReference>
<evidence type="ECO:0000313" key="1">
    <source>
        <dbReference type="EMBL" id="QSG12231.1"/>
    </source>
</evidence>
<reference evidence="1" key="1">
    <citation type="submission" date="2020-11" db="EMBL/GenBank/DDBJ databases">
        <title>Carbohydrate-dependent, anaerobic sulfur respiration: A novel catabolism in halophilic archaea.</title>
        <authorList>
            <person name="Sorokin D.Y."/>
            <person name="Messina E."/>
            <person name="Smedile F."/>
            <person name="La Cono V."/>
            <person name="Hallsworth J.E."/>
            <person name="Yakimov M.M."/>
        </authorList>
    </citation>
    <scope>NUCLEOTIDE SEQUENCE</scope>
    <source>
        <strain evidence="1">HSR-Bgl</strain>
    </source>
</reference>
<dbReference type="AlphaFoldDB" id="A0A897NIT1"/>
<accession>A0A897NIT1</accession>
<sequence length="115" mass="12214">MTHMASQTRRQLLTAGGLTVAMLVAGCNGDGTTIDTLSDDITRPISSNESVSEIYLFWNVTLPTDAAAGEYTSSITVTDAIDGETTDTTVAYSVEDGTAEKDFLELFESLEPADP</sequence>